<dbReference type="GO" id="GO:0005664">
    <property type="term" value="C:nuclear origin of replication recognition complex"/>
    <property type="evidence" value="ECO:0007669"/>
    <property type="project" value="UniProtKB-UniRule"/>
</dbReference>
<dbReference type="EMBL" id="JANEYG010000012">
    <property type="protein sequence ID" value="KAJ8920979.1"/>
    <property type="molecule type" value="Genomic_DNA"/>
</dbReference>
<dbReference type="Pfam" id="PF24882">
    <property type="entry name" value="WHD_ORC2"/>
    <property type="match status" value="1"/>
</dbReference>
<dbReference type="PANTHER" id="PTHR14052:SF0">
    <property type="entry name" value="ORIGIN RECOGNITION COMPLEX SUBUNIT 2"/>
    <property type="match status" value="1"/>
</dbReference>
<evidence type="ECO:0000256" key="4">
    <source>
        <dbReference type="ARBA" id="ARBA00022705"/>
    </source>
</evidence>
<feature type="domain" description="Origin recognition complex subunit 2 winged-helix" evidence="9">
    <location>
        <begin position="452"/>
        <end position="511"/>
    </location>
</feature>
<comment type="subunit">
    <text evidence="6">Component of the origin recognition complex (ORC).</text>
</comment>
<keyword evidence="4 6" id="KW-0235">DNA replication</keyword>
<accession>A0AAV8W3B1</accession>
<gene>
    <name evidence="10" type="ORF">NQ315_015774</name>
</gene>
<protein>
    <recommendedName>
        <fullName evidence="3 6">Origin recognition complex subunit 2</fullName>
    </recommendedName>
</protein>
<reference evidence="10 11" key="1">
    <citation type="journal article" date="2023" name="Insect Mol. Biol.">
        <title>Genome sequencing provides insights into the evolution of gene families encoding plant cell wall-degrading enzymes in longhorned beetles.</title>
        <authorList>
            <person name="Shin N.R."/>
            <person name="Okamura Y."/>
            <person name="Kirsch R."/>
            <person name="Pauchet Y."/>
        </authorList>
    </citation>
    <scope>NUCLEOTIDE SEQUENCE [LARGE SCALE GENOMIC DNA]</scope>
    <source>
        <strain evidence="10">EAD_L_NR</strain>
    </source>
</reference>
<keyword evidence="5 6" id="KW-0539">Nucleus</keyword>
<feature type="compositionally biased region" description="Low complexity" evidence="7">
    <location>
        <begin position="124"/>
        <end position="138"/>
    </location>
</feature>
<dbReference type="Pfam" id="PF04084">
    <property type="entry name" value="RecA-like_ORC2"/>
    <property type="match status" value="1"/>
</dbReference>
<dbReference type="InterPro" id="IPR056772">
    <property type="entry name" value="RecA-like_ORC2"/>
</dbReference>
<proteinExistence type="inferred from homology"/>
<dbReference type="InterPro" id="IPR056773">
    <property type="entry name" value="WHD_ORC2"/>
</dbReference>
<dbReference type="PANTHER" id="PTHR14052">
    <property type="entry name" value="ORIGIN RECOGNITION COMPLEX SUBUNIT 2"/>
    <property type="match status" value="1"/>
</dbReference>
<evidence type="ECO:0000256" key="2">
    <source>
        <dbReference type="ARBA" id="ARBA00007421"/>
    </source>
</evidence>
<evidence type="ECO:0000256" key="3">
    <source>
        <dbReference type="ARBA" id="ARBA00019080"/>
    </source>
</evidence>
<comment type="subcellular location">
    <subcellularLocation>
        <location evidence="1 6">Nucleus</location>
    </subcellularLocation>
</comment>
<evidence type="ECO:0000313" key="10">
    <source>
        <dbReference type="EMBL" id="KAJ8920979.1"/>
    </source>
</evidence>
<evidence type="ECO:0000259" key="8">
    <source>
        <dbReference type="Pfam" id="PF04084"/>
    </source>
</evidence>
<keyword evidence="11" id="KW-1185">Reference proteome</keyword>
<sequence>MAAAPPRRTPRRPKPSFKALESLYITKLKNSGFVQALSSDEDAHYFSDEEEHLDADVVKPKLLHDNELVAGGDIFKFQTRKQHDGLAQKVAETCPPKTPHVVRRKTKTKIQKLLEAEYEDSGSEYEISSGASTSSSSDSESDEVESSEDEEPVKTPTKTTRGKVKFIDTKLQPTSTRTRSKYTINSDEYFANTASSKIQTSNNTLDKLETPRLPQYQLQKLLQNMKLSKKHESAMKRLSETNESFFEKWLYLLNENFNILLYGLGSKRNILQSFQAKYLNSDPVIVVNGFFPSLSIKNILDGILVDLLEVQEVPGNINEACDLVIEEFNNLPESHLYLIIHNIEGEMIRNHKSQSILARLAGVKNIHLIASIDHINAPLIWDHSKLSKFNYIWWDVTSFLPYIEETSFERSMMIQQSGTLALSSLKNVFLSLTTNSKNIYIIIVKNQLENAKNQYYQGMAFKDLYMACREAFIVSSDLALRAQLTEFVDHKMVKQKRSPDGTEYLVVPLANALLKKFLDENS</sequence>
<dbReference type="Proteomes" id="UP001159042">
    <property type="component" value="Unassembled WGS sequence"/>
</dbReference>
<feature type="compositionally biased region" description="Acidic residues" evidence="7">
    <location>
        <begin position="139"/>
        <end position="151"/>
    </location>
</feature>
<evidence type="ECO:0000259" key="9">
    <source>
        <dbReference type="Pfam" id="PF24882"/>
    </source>
</evidence>
<comment type="caution">
    <text evidence="10">The sequence shown here is derived from an EMBL/GenBank/DDBJ whole genome shotgun (WGS) entry which is preliminary data.</text>
</comment>
<evidence type="ECO:0000256" key="7">
    <source>
        <dbReference type="SAM" id="MobiDB-lite"/>
    </source>
</evidence>
<dbReference type="AlphaFoldDB" id="A0AAV8W3B1"/>
<comment type="function">
    <text evidence="6">Component of the origin recognition complex (ORC) that binds origins of replication. DNA-binding is ATP-dependent. ORC is required to assemble the pre-replication complex necessary to initiate DNA replication.</text>
</comment>
<dbReference type="InterPro" id="IPR007220">
    <property type="entry name" value="ORC2"/>
</dbReference>
<evidence type="ECO:0000256" key="6">
    <source>
        <dbReference type="RuleBase" id="RU368084"/>
    </source>
</evidence>
<organism evidence="10 11">
    <name type="scientific">Exocentrus adspersus</name>
    <dbReference type="NCBI Taxonomy" id="1586481"/>
    <lineage>
        <taxon>Eukaryota</taxon>
        <taxon>Metazoa</taxon>
        <taxon>Ecdysozoa</taxon>
        <taxon>Arthropoda</taxon>
        <taxon>Hexapoda</taxon>
        <taxon>Insecta</taxon>
        <taxon>Pterygota</taxon>
        <taxon>Neoptera</taxon>
        <taxon>Endopterygota</taxon>
        <taxon>Coleoptera</taxon>
        <taxon>Polyphaga</taxon>
        <taxon>Cucujiformia</taxon>
        <taxon>Chrysomeloidea</taxon>
        <taxon>Cerambycidae</taxon>
        <taxon>Lamiinae</taxon>
        <taxon>Acanthocinini</taxon>
        <taxon>Exocentrus</taxon>
    </lineage>
</organism>
<feature type="region of interest" description="Disordered" evidence="7">
    <location>
        <begin position="115"/>
        <end position="168"/>
    </location>
</feature>
<dbReference type="GO" id="GO:0006260">
    <property type="term" value="P:DNA replication"/>
    <property type="evidence" value="ECO:0007669"/>
    <property type="project" value="UniProtKB-UniRule"/>
</dbReference>
<name>A0AAV8W3B1_9CUCU</name>
<evidence type="ECO:0000313" key="11">
    <source>
        <dbReference type="Proteomes" id="UP001159042"/>
    </source>
</evidence>
<evidence type="ECO:0000256" key="1">
    <source>
        <dbReference type="ARBA" id="ARBA00004123"/>
    </source>
</evidence>
<dbReference type="GO" id="GO:0003688">
    <property type="term" value="F:DNA replication origin binding"/>
    <property type="evidence" value="ECO:0007669"/>
    <property type="project" value="UniProtKB-UniRule"/>
</dbReference>
<comment type="similarity">
    <text evidence="2 6">Belongs to the ORC2 family.</text>
</comment>
<evidence type="ECO:0000256" key="5">
    <source>
        <dbReference type="ARBA" id="ARBA00023242"/>
    </source>
</evidence>
<feature type="domain" description="Origin recognition complex subunit 2 RecA-like" evidence="8">
    <location>
        <begin position="235"/>
        <end position="396"/>
    </location>
</feature>